<evidence type="ECO:0000256" key="8">
    <source>
        <dbReference type="ARBA" id="ARBA00023163"/>
    </source>
</evidence>
<feature type="compositionally biased region" description="Basic and acidic residues" evidence="10">
    <location>
        <begin position="116"/>
        <end position="128"/>
    </location>
</feature>
<dbReference type="OMA" id="CPHPCDS"/>
<evidence type="ECO:0000256" key="9">
    <source>
        <dbReference type="ARBA" id="ARBA00023242"/>
    </source>
</evidence>
<dbReference type="GO" id="GO:0000981">
    <property type="term" value="F:DNA-binding transcription factor activity, RNA polymerase II-specific"/>
    <property type="evidence" value="ECO:0007669"/>
    <property type="project" value="TreeGrafter"/>
</dbReference>
<feature type="compositionally biased region" description="Polar residues" evidence="10">
    <location>
        <begin position="215"/>
        <end position="227"/>
    </location>
</feature>
<evidence type="ECO:0000256" key="5">
    <source>
        <dbReference type="ARBA" id="ARBA00022771"/>
    </source>
</evidence>
<accession>A0A2H3K428</accession>
<dbReference type="OrthoDB" id="6512771at2759"/>
<dbReference type="Pfam" id="PF01424">
    <property type="entry name" value="R3H"/>
    <property type="match status" value="1"/>
</dbReference>
<protein>
    <recommendedName>
        <fullName evidence="11">R3H domain-containing protein</fullName>
    </recommendedName>
</protein>
<dbReference type="STRING" id="742152.A0A2H3K428"/>
<dbReference type="SUPFAM" id="SSF82708">
    <property type="entry name" value="R3H domain"/>
    <property type="match status" value="1"/>
</dbReference>
<dbReference type="Proteomes" id="UP000218811">
    <property type="component" value="Unassembled WGS sequence"/>
</dbReference>
<keyword evidence="3" id="KW-0479">Metal-binding</keyword>
<keyword evidence="7" id="KW-0805">Transcription regulation</keyword>
<dbReference type="PANTHER" id="PTHR12360">
    <property type="entry name" value="NUCLEAR TRANSCRIPTION FACTOR, X-BOX BINDING 1 NFX1"/>
    <property type="match status" value="1"/>
</dbReference>
<dbReference type="PROSITE" id="PS51061">
    <property type="entry name" value="R3H"/>
    <property type="match status" value="1"/>
</dbReference>
<comment type="subcellular location">
    <subcellularLocation>
        <location evidence="1">Nucleus</location>
    </subcellularLocation>
</comment>
<evidence type="ECO:0000259" key="11">
    <source>
        <dbReference type="PROSITE" id="PS51061"/>
    </source>
</evidence>
<keyword evidence="6" id="KW-0862">Zinc</keyword>
<evidence type="ECO:0000256" key="2">
    <source>
        <dbReference type="ARBA" id="ARBA00007269"/>
    </source>
</evidence>
<feature type="region of interest" description="Disordered" evidence="10">
    <location>
        <begin position="1"/>
        <end position="254"/>
    </location>
</feature>
<dbReference type="AlphaFoldDB" id="A0A2H3K428"/>
<dbReference type="InterPro" id="IPR034078">
    <property type="entry name" value="NFX1_fam"/>
</dbReference>
<dbReference type="CDD" id="cd06008">
    <property type="entry name" value="NF-X1-zinc-finger"/>
    <property type="match status" value="4"/>
</dbReference>
<proteinExistence type="inferred from homology"/>
<evidence type="ECO:0000313" key="13">
    <source>
        <dbReference type="Proteomes" id="UP000218811"/>
    </source>
</evidence>
<organism evidence="12 13">
    <name type="scientific">Wolfiporia cocos (strain MD-104)</name>
    <name type="common">Brown rot fungus</name>
    <dbReference type="NCBI Taxonomy" id="742152"/>
    <lineage>
        <taxon>Eukaryota</taxon>
        <taxon>Fungi</taxon>
        <taxon>Dikarya</taxon>
        <taxon>Basidiomycota</taxon>
        <taxon>Agaricomycotina</taxon>
        <taxon>Agaricomycetes</taxon>
        <taxon>Polyporales</taxon>
        <taxon>Phaeolaceae</taxon>
        <taxon>Wolfiporia</taxon>
    </lineage>
</organism>
<evidence type="ECO:0000256" key="10">
    <source>
        <dbReference type="SAM" id="MobiDB-lite"/>
    </source>
</evidence>
<dbReference type="InterPro" id="IPR000967">
    <property type="entry name" value="Znf_NFX1"/>
</dbReference>
<feature type="region of interest" description="Disordered" evidence="10">
    <location>
        <begin position="1057"/>
        <end position="1135"/>
    </location>
</feature>
<comment type="similarity">
    <text evidence="2">Belongs to the NFX1 family.</text>
</comment>
<gene>
    <name evidence="12" type="ORF">WOLCODRAFT_105893</name>
</gene>
<keyword evidence="13" id="KW-1185">Reference proteome</keyword>
<evidence type="ECO:0000256" key="1">
    <source>
        <dbReference type="ARBA" id="ARBA00004123"/>
    </source>
</evidence>
<evidence type="ECO:0000313" key="12">
    <source>
        <dbReference type="EMBL" id="PCH44928.1"/>
    </source>
</evidence>
<evidence type="ECO:0000256" key="7">
    <source>
        <dbReference type="ARBA" id="ARBA00023015"/>
    </source>
</evidence>
<dbReference type="GO" id="GO:0000977">
    <property type="term" value="F:RNA polymerase II transcription regulatory region sequence-specific DNA binding"/>
    <property type="evidence" value="ECO:0007669"/>
    <property type="project" value="TreeGrafter"/>
</dbReference>
<keyword evidence="9" id="KW-0539">Nucleus</keyword>
<feature type="compositionally biased region" description="Low complexity" evidence="10">
    <location>
        <begin position="1104"/>
        <end position="1121"/>
    </location>
</feature>
<evidence type="ECO:0000256" key="4">
    <source>
        <dbReference type="ARBA" id="ARBA00022737"/>
    </source>
</evidence>
<name>A0A2H3K428_WOLCO</name>
<dbReference type="PANTHER" id="PTHR12360:SF12">
    <property type="entry name" value="TRANSCRIPTIONAL REPRESSOR NF-X1"/>
    <property type="match status" value="1"/>
</dbReference>
<feature type="compositionally biased region" description="Low complexity" evidence="10">
    <location>
        <begin position="190"/>
        <end position="199"/>
    </location>
</feature>
<dbReference type="InterPro" id="IPR036867">
    <property type="entry name" value="R3H_dom_sf"/>
</dbReference>
<dbReference type="GO" id="GO:0005634">
    <property type="term" value="C:nucleus"/>
    <property type="evidence" value="ECO:0007669"/>
    <property type="project" value="UniProtKB-SubCell"/>
</dbReference>
<dbReference type="EMBL" id="KB468168">
    <property type="protein sequence ID" value="PCH44928.1"/>
    <property type="molecule type" value="Genomic_DNA"/>
</dbReference>
<keyword evidence="5" id="KW-0863">Zinc-finger</keyword>
<dbReference type="SMART" id="SM00438">
    <property type="entry name" value="ZnF_NFX"/>
    <property type="match status" value="8"/>
</dbReference>
<keyword evidence="8" id="KW-0804">Transcription</keyword>
<dbReference type="GO" id="GO:0008270">
    <property type="term" value="F:zinc ion binding"/>
    <property type="evidence" value="ECO:0007669"/>
    <property type="project" value="UniProtKB-KW"/>
</dbReference>
<feature type="compositionally biased region" description="Polar residues" evidence="10">
    <location>
        <begin position="1060"/>
        <end position="1069"/>
    </location>
</feature>
<dbReference type="GO" id="GO:0000122">
    <property type="term" value="P:negative regulation of transcription by RNA polymerase II"/>
    <property type="evidence" value="ECO:0007669"/>
    <property type="project" value="TreeGrafter"/>
</dbReference>
<feature type="compositionally biased region" description="Basic residues" evidence="10">
    <location>
        <begin position="41"/>
        <end position="50"/>
    </location>
</feature>
<dbReference type="Gene3D" id="3.30.1370.50">
    <property type="entry name" value="R3H-like domain"/>
    <property type="match status" value="1"/>
</dbReference>
<feature type="compositionally biased region" description="Basic and acidic residues" evidence="10">
    <location>
        <begin position="51"/>
        <end position="63"/>
    </location>
</feature>
<feature type="domain" description="R3H" evidence="11">
    <location>
        <begin position="955"/>
        <end position="1017"/>
    </location>
</feature>
<evidence type="ECO:0000256" key="6">
    <source>
        <dbReference type="ARBA" id="ARBA00022833"/>
    </source>
</evidence>
<dbReference type="InterPro" id="IPR001374">
    <property type="entry name" value="R3H_dom"/>
</dbReference>
<keyword evidence="4" id="KW-0677">Repeat</keyword>
<feature type="compositionally biased region" description="Polar residues" evidence="10">
    <location>
        <begin position="166"/>
        <end position="179"/>
    </location>
</feature>
<dbReference type="Pfam" id="PF01422">
    <property type="entry name" value="zf-NF-X1"/>
    <property type="match status" value="7"/>
</dbReference>
<sequence>MSEPVATDSVDASHATQRPFRRGPSHHDHSVAPTPSGARGTGRRRMHKKPRENDGGRNEHTEAARSGGGPSAGVGEQTAHAPSGSGNRPSHHDRSATQTDLSGSRSSGRRRMPKKPRGDNGSGHEHTDVASSGGGPSVSGGERTAHTPSGPGSRHSGQRTRVPRQQAPQDTYSTNSTIPSAPPTPSQTNAALPAGGTPASGPPPKPQQTRRRGQFNASLTEPSSTVPDSADKPPSGRYRRAVPTGDDLTSRLTRELSTPPYPDCLICFAPIHPMQPTWSCSPSILISDVVGGDGAQDTAETAQCCWTTFHLKCIRAWAGKSVKDLVEAWRARGEEREGEWRCPGCQSKRTTVPSVYWCFCGSTPDPKPPRLATPHSCANACTRKRACGHACLLTCHPGPCLPCQVTTQLPCHCGKQTLSFRCAHLSPSKTDNRTAAELSCGTSCGHSLACGNHKCQEPCHPGPCPPCKVRETVRCYCGKTERDVPCGFGEEKQCTIIEDGRENRWAGRFECESTCDRPFDCGVHRCSKPCHPPSPTPVPCPRSPSLVTHCPCGKHALTTSSAPHFPSRTRLVRTSCTDPIPTCESTCMKPLAGCAHACAALCHTGPCPPCKIMLVRPCRCGATTHDVSCAEEQARAQGTSGAEEILCERPCGALRACGRHQCTRLCCPLAALAGAAKGKGKKKAAGREGAIVDEAGWHECDLVCGRMLACGNHRCALRDHKGACPSCLRSSFEEMVCHCGRTVLEPPIPCGTRINCPYPCARPPPPCGHPKANHACHEDPAPCPPCSFLATKQCACGKKMIDNVKCSQERVYCGTPCGKLLSCGFHHCERVCHSDDCGPCNAVCGKPRKLCLPSHHPCTLPCHAPASCDETEPCRTTITLLCPCGRIRQNVPCGRSTSNPAGREGSQQLKCSNECLVAKRNARLAEALGINPSRVSADKQATYSDELQSAARANPKFCAMVEKSLADFFASDRKIQTLAPMPEARRKFVHDLAVVYRMDTQMVDQEPYRSVQLIRRIDSCIPSPLLSAVAAAPPPSSSPSLGKLADLRSPGLQALARPRTPQTFPNAGSSAAGGWRAVAARPPQAGPTLNAWGAPQRASPTPRPLSSSSSRVVQSTSGTSTPVSADVPDNWEDDV</sequence>
<dbReference type="SMART" id="SM00393">
    <property type="entry name" value="R3H"/>
    <property type="match status" value="1"/>
</dbReference>
<reference evidence="12 13" key="1">
    <citation type="journal article" date="2012" name="Science">
        <title>The Paleozoic origin of enzymatic lignin decomposition reconstructed from 31 fungal genomes.</title>
        <authorList>
            <person name="Floudas D."/>
            <person name="Binder M."/>
            <person name="Riley R."/>
            <person name="Barry K."/>
            <person name="Blanchette R.A."/>
            <person name="Henrissat B."/>
            <person name="Martinez A.T."/>
            <person name="Otillar R."/>
            <person name="Spatafora J.W."/>
            <person name="Yadav J.S."/>
            <person name="Aerts A."/>
            <person name="Benoit I."/>
            <person name="Boyd A."/>
            <person name="Carlson A."/>
            <person name="Copeland A."/>
            <person name="Coutinho P.M."/>
            <person name="de Vries R.P."/>
            <person name="Ferreira P."/>
            <person name="Findley K."/>
            <person name="Foster B."/>
            <person name="Gaskell J."/>
            <person name="Glotzer D."/>
            <person name="Gorecki P."/>
            <person name="Heitman J."/>
            <person name="Hesse C."/>
            <person name="Hori C."/>
            <person name="Igarashi K."/>
            <person name="Jurgens J.A."/>
            <person name="Kallen N."/>
            <person name="Kersten P."/>
            <person name="Kohler A."/>
            <person name="Kuees U."/>
            <person name="Kumar T.K.A."/>
            <person name="Kuo A."/>
            <person name="LaButti K."/>
            <person name="Larrondo L.F."/>
            <person name="Lindquist E."/>
            <person name="Ling A."/>
            <person name="Lombard V."/>
            <person name="Lucas S."/>
            <person name="Lundell T."/>
            <person name="Martin R."/>
            <person name="McLaughlin D.J."/>
            <person name="Morgenstern I."/>
            <person name="Morin E."/>
            <person name="Murat C."/>
            <person name="Nagy L.G."/>
            <person name="Nolan M."/>
            <person name="Ohm R.A."/>
            <person name="Patyshakuliyeva A."/>
            <person name="Rokas A."/>
            <person name="Ruiz-Duenas F.J."/>
            <person name="Sabat G."/>
            <person name="Salamov A."/>
            <person name="Samejima M."/>
            <person name="Schmutz J."/>
            <person name="Slot J.C."/>
            <person name="St John F."/>
            <person name="Stenlid J."/>
            <person name="Sun H."/>
            <person name="Sun S."/>
            <person name="Syed K."/>
            <person name="Tsang A."/>
            <person name="Wiebenga A."/>
            <person name="Young D."/>
            <person name="Pisabarro A."/>
            <person name="Eastwood D.C."/>
            <person name="Martin F."/>
            <person name="Cullen D."/>
            <person name="Grigoriev I.V."/>
            <person name="Hibbett D.S."/>
        </authorList>
    </citation>
    <scope>NUCLEOTIDE SEQUENCE [LARGE SCALE GENOMIC DNA]</scope>
    <source>
        <strain evidence="12 13">MD-104</strain>
    </source>
</reference>
<evidence type="ECO:0000256" key="3">
    <source>
        <dbReference type="ARBA" id="ARBA00022723"/>
    </source>
</evidence>